<evidence type="ECO:0000256" key="1">
    <source>
        <dbReference type="ARBA" id="ARBA00022679"/>
    </source>
</evidence>
<evidence type="ECO:0000259" key="2">
    <source>
        <dbReference type="Pfam" id="PF00534"/>
    </source>
</evidence>
<dbReference type="Pfam" id="PF00534">
    <property type="entry name" value="Glycos_transf_1"/>
    <property type="match status" value="1"/>
</dbReference>
<dbReference type="InterPro" id="IPR001296">
    <property type="entry name" value="Glyco_trans_1"/>
</dbReference>
<dbReference type="RefSeq" id="WP_377484443.1">
    <property type="nucleotide sequence ID" value="NZ_JBHUOX010000007.1"/>
</dbReference>
<dbReference type="Proteomes" id="UP001597641">
    <property type="component" value="Unassembled WGS sequence"/>
</dbReference>
<evidence type="ECO:0000313" key="5">
    <source>
        <dbReference type="Proteomes" id="UP001597641"/>
    </source>
</evidence>
<comment type="caution">
    <text evidence="4">The sequence shown here is derived from an EMBL/GenBank/DDBJ whole genome shotgun (WGS) entry which is preliminary data.</text>
</comment>
<keyword evidence="5" id="KW-1185">Reference proteome</keyword>
<dbReference type="CDD" id="cd03809">
    <property type="entry name" value="GT4_MtfB-like"/>
    <property type="match status" value="1"/>
</dbReference>
<dbReference type="EMBL" id="JBHUOX010000007">
    <property type="protein sequence ID" value="MFD3000912.1"/>
    <property type="molecule type" value="Genomic_DNA"/>
</dbReference>
<feature type="domain" description="Glycosyltransferase subfamily 4-like N-terminal" evidence="3">
    <location>
        <begin position="17"/>
        <end position="174"/>
    </location>
</feature>
<dbReference type="Gene3D" id="3.40.50.2000">
    <property type="entry name" value="Glycogen Phosphorylase B"/>
    <property type="match status" value="2"/>
</dbReference>
<dbReference type="PANTHER" id="PTHR46401">
    <property type="entry name" value="GLYCOSYLTRANSFERASE WBBK-RELATED"/>
    <property type="match status" value="1"/>
</dbReference>
<proteinExistence type="predicted"/>
<evidence type="ECO:0000259" key="3">
    <source>
        <dbReference type="Pfam" id="PF13439"/>
    </source>
</evidence>
<dbReference type="Pfam" id="PF13439">
    <property type="entry name" value="Glyco_transf_4"/>
    <property type="match status" value="1"/>
</dbReference>
<evidence type="ECO:0000313" key="4">
    <source>
        <dbReference type="EMBL" id="MFD3000912.1"/>
    </source>
</evidence>
<feature type="domain" description="Glycosyl transferase family 1" evidence="2">
    <location>
        <begin position="187"/>
        <end position="353"/>
    </location>
</feature>
<sequence length="375" mass="42752">MRIGIEVQRLFRPKKHGMEVVALELIRQLQKTDIINEYIIFAKEDEDISCLSETENFRIEKVPAYSYADWEQIQLPKAIKKVKVDFLHSTCNTSALRQSTPLLLTLHDIIYLEKIDFKGTAYQNFGNLYRRFVVPRVVQKSDSIITVSHFERNTILEGLQLPEEKVEVIYNAVSEAFHDRYPAEEVQAFKEKHKLPEKYILFLGNTAPKKNTPNVLTAFIEYCLSVKDAVPMVILDYDKEHVVEALAKSGQSQLISNFVFPGYIPSHEMPLMYSGAYLFLYPSLRESFGLPILEAMACGTPVITSNTSSMPEVAGGAAVLVDPFKHQEITEGIHQLVSDQDLYSKLVEKGIKRASEFTWEASAKSILSIYDRFKK</sequence>
<dbReference type="InterPro" id="IPR028098">
    <property type="entry name" value="Glyco_trans_4-like_N"/>
</dbReference>
<organism evidence="4 5">
    <name type="scientific">Pontibacter toksunensis</name>
    <dbReference type="NCBI Taxonomy" id="1332631"/>
    <lineage>
        <taxon>Bacteria</taxon>
        <taxon>Pseudomonadati</taxon>
        <taxon>Bacteroidota</taxon>
        <taxon>Cytophagia</taxon>
        <taxon>Cytophagales</taxon>
        <taxon>Hymenobacteraceae</taxon>
        <taxon>Pontibacter</taxon>
    </lineage>
</organism>
<keyword evidence="1" id="KW-0808">Transferase</keyword>
<dbReference type="PANTHER" id="PTHR46401:SF2">
    <property type="entry name" value="GLYCOSYLTRANSFERASE WBBK-RELATED"/>
    <property type="match status" value="1"/>
</dbReference>
<name>A0ABW6BVC4_9BACT</name>
<dbReference type="SUPFAM" id="SSF53756">
    <property type="entry name" value="UDP-Glycosyltransferase/glycogen phosphorylase"/>
    <property type="match status" value="1"/>
</dbReference>
<gene>
    <name evidence="4" type="ORF">ACFS7Z_11105</name>
</gene>
<accession>A0ABW6BVC4</accession>
<protein>
    <submittedName>
        <fullName evidence="4">Glycosyltransferase family 4 protein</fullName>
    </submittedName>
</protein>
<reference evidence="5" key="1">
    <citation type="journal article" date="2019" name="Int. J. Syst. Evol. Microbiol.">
        <title>The Global Catalogue of Microorganisms (GCM) 10K type strain sequencing project: providing services to taxonomists for standard genome sequencing and annotation.</title>
        <authorList>
            <consortium name="The Broad Institute Genomics Platform"/>
            <consortium name="The Broad Institute Genome Sequencing Center for Infectious Disease"/>
            <person name="Wu L."/>
            <person name="Ma J."/>
        </authorList>
    </citation>
    <scope>NUCLEOTIDE SEQUENCE [LARGE SCALE GENOMIC DNA]</scope>
    <source>
        <strain evidence="5">KCTC 23984</strain>
    </source>
</reference>